<dbReference type="Proteomes" id="UP000029014">
    <property type="component" value="Unassembled WGS sequence"/>
</dbReference>
<dbReference type="RefSeq" id="WP_022861793.1">
    <property type="nucleotide sequence ID" value="NZ_JGZD01000001.1"/>
</dbReference>
<dbReference type="Gene3D" id="3.30.70.2390">
    <property type="match status" value="1"/>
</dbReference>
<reference evidence="3 4" key="1">
    <citation type="submission" date="2014-03" db="EMBL/GenBank/DDBJ databases">
        <title>Genomics of Bifidobacteria.</title>
        <authorList>
            <person name="Ventura M."/>
            <person name="Milani C."/>
            <person name="Lugli G.A."/>
        </authorList>
    </citation>
    <scope>NUCLEOTIDE SEQUENCE [LARGE SCALE GENOMIC DNA]</scope>
    <source>
        <strain evidence="3 4">LMG 11592</strain>
    </source>
</reference>
<dbReference type="EMBL" id="JGZD01000001">
    <property type="protein sequence ID" value="KFI74222.1"/>
    <property type="molecule type" value="Genomic_DNA"/>
</dbReference>
<keyword evidence="1" id="KW-1133">Transmembrane helix</keyword>
<dbReference type="AlphaFoldDB" id="A0A087BT72"/>
<feature type="transmembrane region" description="Helical" evidence="1">
    <location>
        <begin position="21"/>
        <end position="43"/>
    </location>
</feature>
<evidence type="ECO:0000313" key="3">
    <source>
        <dbReference type="EMBL" id="KFI74222.1"/>
    </source>
</evidence>
<name>A0A087BT72_9BIFI</name>
<evidence type="ECO:0000313" key="4">
    <source>
        <dbReference type="Proteomes" id="UP000029014"/>
    </source>
</evidence>
<dbReference type="InterPro" id="IPR027381">
    <property type="entry name" value="LytR/CpsA/Psr_C"/>
</dbReference>
<accession>A0A087BT72</accession>
<keyword evidence="1" id="KW-0812">Transmembrane</keyword>
<keyword evidence="1" id="KW-0472">Membrane</keyword>
<evidence type="ECO:0000259" key="2">
    <source>
        <dbReference type="Pfam" id="PF13399"/>
    </source>
</evidence>
<sequence>MTGKDEREERRRYVRKRQRTVFTVLGVVMLVMVLTSSVFLFHIGGAGLQSVPEAAPNYGQAAPCAPTDKANPEAKYLSSAKVTIRVLNGTPSSGFAQAVGDALANRGFAVNSIGNYSATNVDRTIIYFGKNAISDAYTVNSNFTDAMMVMDDRTDKLVDIVLGSTFKNLRSKGKVPAAGSAIDNIKGCKDASAMTSLPKAIEHPAVK</sequence>
<protein>
    <recommendedName>
        <fullName evidence="2">LytR/CpsA/Psr regulator C-terminal domain-containing protein</fullName>
    </recommendedName>
</protein>
<dbReference type="Pfam" id="PF13399">
    <property type="entry name" value="LytR_C"/>
    <property type="match status" value="1"/>
</dbReference>
<organism evidence="3 4">
    <name type="scientific">Bifidobacterium minimum</name>
    <dbReference type="NCBI Taxonomy" id="1693"/>
    <lineage>
        <taxon>Bacteria</taxon>
        <taxon>Bacillati</taxon>
        <taxon>Actinomycetota</taxon>
        <taxon>Actinomycetes</taxon>
        <taxon>Bifidobacteriales</taxon>
        <taxon>Bifidobacteriaceae</taxon>
        <taxon>Bifidobacterium</taxon>
    </lineage>
</organism>
<keyword evidence="4" id="KW-1185">Reference proteome</keyword>
<proteinExistence type="predicted"/>
<evidence type="ECO:0000256" key="1">
    <source>
        <dbReference type="SAM" id="Phobius"/>
    </source>
</evidence>
<dbReference type="eggNOG" id="ENOG5032WRF">
    <property type="taxonomic scope" value="Bacteria"/>
</dbReference>
<dbReference type="STRING" id="1693.BMIN_1119"/>
<feature type="domain" description="LytR/CpsA/Psr regulator C-terminal" evidence="2">
    <location>
        <begin position="82"/>
        <end position="166"/>
    </location>
</feature>
<gene>
    <name evidence="3" type="ORF">BMIN_1119</name>
</gene>
<comment type="caution">
    <text evidence="3">The sequence shown here is derived from an EMBL/GenBank/DDBJ whole genome shotgun (WGS) entry which is preliminary data.</text>
</comment>